<gene>
    <name evidence="2" type="ORF">B0H66DRAFT_450702</name>
</gene>
<sequence length="242" mass="27711">RTRDTPAHKSLACPFWKLDHVKHRKCLKLEKFQEVNRVKQHLARSHTPIYCERCKTIFQDEAAHQRHLEEDSNSGSCMFKSWDERDGITRRQKDELHKKSKANLTESGQWFAVWGILFPSHPPPRSPYIDRGLSDDFCQFREYARDRGARLVLDALHAAGLFSSCSTNDEEEEQEENVESYRLEAVNRGLDLMFEDWLASRSSQSSESPSASDRRSNNSSARSDLSGNETVGSSFADSGVEL</sequence>
<reference evidence="2" key="1">
    <citation type="journal article" date="2023" name="Mol. Phylogenet. Evol.">
        <title>Genome-scale phylogeny and comparative genomics of the fungal order Sordariales.</title>
        <authorList>
            <person name="Hensen N."/>
            <person name="Bonometti L."/>
            <person name="Westerberg I."/>
            <person name="Brannstrom I.O."/>
            <person name="Guillou S."/>
            <person name="Cros-Aarteil S."/>
            <person name="Calhoun S."/>
            <person name="Haridas S."/>
            <person name="Kuo A."/>
            <person name="Mondo S."/>
            <person name="Pangilinan J."/>
            <person name="Riley R."/>
            <person name="LaButti K."/>
            <person name="Andreopoulos B."/>
            <person name="Lipzen A."/>
            <person name="Chen C."/>
            <person name="Yan M."/>
            <person name="Daum C."/>
            <person name="Ng V."/>
            <person name="Clum A."/>
            <person name="Steindorff A."/>
            <person name="Ohm R.A."/>
            <person name="Martin F."/>
            <person name="Silar P."/>
            <person name="Natvig D.O."/>
            <person name="Lalanne C."/>
            <person name="Gautier V."/>
            <person name="Ament-Velasquez S.L."/>
            <person name="Kruys A."/>
            <person name="Hutchinson M.I."/>
            <person name="Powell A.J."/>
            <person name="Barry K."/>
            <person name="Miller A.N."/>
            <person name="Grigoriev I.V."/>
            <person name="Debuchy R."/>
            <person name="Gladieux P."/>
            <person name="Hiltunen Thoren M."/>
            <person name="Johannesson H."/>
        </authorList>
    </citation>
    <scope>NUCLEOTIDE SEQUENCE</scope>
    <source>
        <strain evidence="2">CBS 118394</strain>
    </source>
</reference>
<feature type="compositionally biased region" description="Polar residues" evidence="1">
    <location>
        <begin position="225"/>
        <end position="236"/>
    </location>
</feature>
<proteinExistence type="predicted"/>
<keyword evidence="3" id="KW-1185">Reference proteome</keyword>
<reference evidence="2" key="2">
    <citation type="submission" date="2023-06" db="EMBL/GenBank/DDBJ databases">
        <authorList>
            <consortium name="Lawrence Berkeley National Laboratory"/>
            <person name="Haridas S."/>
            <person name="Hensen N."/>
            <person name="Bonometti L."/>
            <person name="Westerberg I."/>
            <person name="Brannstrom I.O."/>
            <person name="Guillou S."/>
            <person name="Cros-Aarteil S."/>
            <person name="Calhoun S."/>
            <person name="Kuo A."/>
            <person name="Mondo S."/>
            <person name="Pangilinan J."/>
            <person name="Riley R."/>
            <person name="Labutti K."/>
            <person name="Andreopoulos B."/>
            <person name="Lipzen A."/>
            <person name="Chen C."/>
            <person name="Yanf M."/>
            <person name="Daum C."/>
            <person name="Ng V."/>
            <person name="Clum A."/>
            <person name="Steindorff A."/>
            <person name="Ohm R."/>
            <person name="Martin F."/>
            <person name="Silar P."/>
            <person name="Natvig D."/>
            <person name="Lalanne C."/>
            <person name="Gautier V."/>
            <person name="Ament-Velasquez S.L."/>
            <person name="Kruys A."/>
            <person name="Hutchinson M.I."/>
            <person name="Powell A.J."/>
            <person name="Barry K."/>
            <person name="Miller A.N."/>
            <person name="Grigoriev I.V."/>
            <person name="Debuchy R."/>
            <person name="Gladieux P."/>
            <person name="Thoren M.H."/>
            <person name="Johannesson H."/>
        </authorList>
    </citation>
    <scope>NUCLEOTIDE SEQUENCE</scope>
    <source>
        <strain evidence="2">CBS 118394</strain>
    </source>
</reference>
<protein>
    <recommendedName>
        <fullName evidence="4">Het and ankyrin domain protein</fullName>
    </recommendedName>
</protein>
<organism evidence="2 3">
    <name type="scientific">Apodospora peruviana</name>
    <dbReference type="NCBI Taxonomy" id="516989"/>
    <lineage>
        <taxon>Eukaryota</taxon>
        <taxon>Fungi</taxon>
        <taxon>Dikarya</taxon>
        <taxon>Ascomycota</taxon>
        <taxon>Pezizomycotina</taxon>
        <taxon>Sordariomycetes</taxon>
        <taxon>Sordariomycetidae</taxon>
        <taxon>Sordariales</taxon>
        <taxon>Lasiosphaeriaceae</taxon>
        <taxon>Apodospora</taxon>
    </lineage>
</organism>
<evidence type="ECO:0000256" key="1">
    <source>
        <dbReference type="SAM" id="MobiDB-lite"/>
    </source>
</evidence>
<name>A0AAE0IBC5_9PEZI</name>
<accession>A0AAE0IBC5</accession>
<dbReference type="PANTHER" id="PTHR38166:SF1">
    <property type="entry name" value="C2H2-TYPE DOMAIN-CONTAINING PROTEIN"/>
    <property type="match status" value="1"/>
</dbReference>
<dbReference type="Proteomes" id="UP001283341">
    <property type="component" value="Unassembled WGS sequence"/>
</dbReference>
<feature type="compositionally biased region" description="Low complexity" evidence="1">
    <location>
        <begin position="201"/>
        <end position="224"/>
    </location>
</feature>
<evidence type="ECO:0000313" key="2">
    <source>
        <dbReference type="EMBL" id="KAK3321794.1"/>
    </source>
</evidence>
<dbReference type="PANTHER" id="PTHR38166">
    <property type="entry name" value="C2H2-TYPE DOMAIN-CONTAINING PROTEIN-RELATED"/>
    <property type="match status" value="1"/>
</dbReference>
<dbReference type="EMBL" id="JAUEDM010000003">
    <property type="protein sequence ID" value="KAK3321794.1"/>
    <property type="molecule type" value="Genomic_DNA"/>
</dbReference>
<comment type="caution">
    <text evidence="2">The sequence shown here is derived from an EMBL/GenBank/DDBJ whole genome shotgun (WGS) entry which is preliminary data.</text>
</comment>
<evidence type="ECO:0000313" key="3">
    <source>
        <dbReference type="Proteomes" id="UP001283341"/>
    </source>
</evidence>
<feature type="non-terminal residue" evidence="2">
    <location>
        <position position="242"/>
    </location>
</feature>
<feature type="non-terminal residue" evidence="2">
    <location>
        <position position="1"/>
    </location>
</feature>
<dbReference type="AlphaFoldDB" id="A0AAE0IBC5"/>
<feature type="region of interest" description="Disordered" evidence="1">
    <location>
        <begin position="201"/>
        <end position="242"/>
    </location>
</feature>
<evidence type="ECO:0008006" key="4">
    <source>
        <dbReference type="Google" id="ProtNLM"/>
    </source>
</evidence>